<evidence type="ECO:0000256" key="10">
    <source>
        <dbReference type="RuleBase" id="RU362034"/>
    </source>
</evidence>
<feature type="coiled-coil region" evidence="10">
    <location>
        <begin position="416"/>
        <end position="503"/>
    </location>
</feature>
<dbReference type="InterPro" id="IPR028299">
    <property type="entry name" value="ClpA/B_CS2"/>
</dbReference>
<evidence type="ECO:0000256" key="3">
    <source>
        <dbReference type="ARBA" id="ARBA00022741"/>
    </source>
</evidence>
<dbReference type="PANTHER" id="PTHR11638:SF18">
    <property type="entry name" value="HEAT SHOCK PROTEIN 104"/>
    <property type="match status" value="1"/>
</dbReference>
<evidence type="ECO:0000256" key="6">
    <source>
        <dbReference type="ARBA" id="ARBA00023186"/>
    </source>
</evidence>
<evidence type="ECO:0000256" key="2">
    <source>
        <dbReference type="ARBA" id="ARBA00022737"/>
    </source>
</evidence>
<dbReference type="InterPro" id="IPR036628">
    <property type="entry name" value="Clp_N_dom_sf"/>
</dbReference>
<sequence length="864" mass="97944">MDINKLTVKAQQSINEAQLIAVKYSHQQIDVIHLFSALVFEENGLIPNIFGKMSIDVKSLVKETKNVLDKMPKVLGEGAQSNSLYATRRFEDVFVKAESIAKNFKDSYISVEHIMLSIMEMHSSDVDKILEKFNIKKSGFLEALSQIRGNQRVDTQDPEGTYEALVKYGRNLVEEAKKHKLDPVIGRDEEIRRVVRILSRRTKNNPVLIGEPGVGKTAIVEGLAERIIKGDIPDGLKDKVIFSLDMGSLIAGAKFRGEFEERLKAVLKEVQKSEGKIILFIDEIHTIVGAGKTEGSMDAGNLIKPMLARGELHCIGATTFDEYRKYIEKDKALERRFQPVVIDEPSVEDSISILRGLKEKFEIYHGIRIHDSAIVAAAKLSSRYITDRYLPDKAIDLIDEACAMIRTEIDSVPTEMDDVRRKLFQLKIEKEALSKEKDNASVERLKTVEKELNNLKDKDNELTAKYEKEKSNITGVRNLKKQLDEAKGQIEKAEREYNLNKVAELKYGVIPKLESEIASGENLIKENNESAMLKEEVTEKEISQIVSKWTGIPVSRLVEGERQKLIKLEGELSKRVVGQKEAVKAVSDAVIRARAGMKDPNRPIGSFIFLGPTGVGKTELAKTLARTLFDSEENIIRIDMSEYMEKYSVSRLIGAPPGYVGYEEGGQLTEAVRRKPYSVILFDEIEKAHNDVFNIFLQILDDGRLTDNQGKVVDFKNCIIIMTSNIGSSYLLENKSSTGIDKNIRDKVMNDMKLKFKPEFLNRLDDIIMFKPLNTEEIKIIIDIFLKDIESRLKDKNIYIEITDKAKEIIAEEGYDPVYGARPLKRYMENVLETSIAKKIIKGEIYEGCNIRVDYDDKFKIDKI</sequence>
<dbReference type="Pfam" id="PF00004">
    <property type="entry name" value="AAA"/>
    <property type="match status" value="1"/>
</dbReference>
<dbReference type="InterPro" id="IPR018368">
    <property type="entry name" value="ClpA/B_CS1"/>
</dbReference>
<dbReference type="EMBL" id="JBGEWD010000026">
    <property type="protein sequence ID" value="MEY8001833.1"/>
    <property type="molecule type" value="Genomic_DNA"/>
</dbReference>
<dbReference type="PANTHER" id="PTHR11638">
    <property type="entry name" value="ATP-DEPENDENT CLP PROTEASE"/>
    <property type="match status" value="1"/>
</dbReference>
<reference evidence="12 13" key="1">
    <citation type="submission" date="2024-08" db="EMBL/GenBank/DDBJ databases">
        <title>Clostridium lapicellarii sp. nov., and Clostridium renhuaiense sp. nov., two species isolated from the mud in a fermentation cellar used for producing sauce-flavour Chinese liquors.</title>
        <authorList>
            <person name="Yang F."/>
            <person name="Wang H."/>
            <person name="Chen L.Q."/>
            <person name="Zhou N."/>
            <person name="Lu J.J."/>
            <person name="Pu X.X."/>
            <person name="Wan B."/>
            <person name="Wang L."/>
            <person name="Liu S.J."/>
        </authorList>
    </citation>
    <scope>NUCLEOTIDE SEQUENCE [LARGE SCALE GENOMIC DNA]</scope>
    <source>
        <strain evidence="12 13">MT-5</strain>
    </source>
</reference>
<protein>
    <recommendedName>
        <fullName evidence="10">Chaperone protein ClpB</fullName>
    </recommendedName>
</protein>
<dbReference type="SUPFAM" id="SSF81923">
    <property type="entry name" value="Double Clp-N motif"/>
    <property type="match status" value="1"/>
</dbReference>
<keyword evidence="13" id="KW-1185">Reference proteome</keyword>
<keyword evidence="10" id="KW-0346">Stress response</keyword>
<dbReference type="InterPro" id="IPR001270">
    <property type="entry name" value="ClpA/B"/>
</dbReference>
<dbReference type="Pfam" id="PF07724">
    <property type="entry name" value="AAA_2"/>
    <property type="match status" value="1"/>
</dbReference>
<dbReference type="Gene3D" id="1.10.8.60">
    <property type="match status" value="1"/>
</dbReference>
<evidence type="ECO:0000256" key="9">
    <source>
        <dbReference type="RuleBase" id="RU004432"/>
    </source>
</evidence>
<dbReference type="Pfam" id="PF02861">
    <property type="entry name" value="Clp_N"/>
    <property type="match status" value="1"/>
</dbReference>
<dbReference type="SUPFAM" id="SSF52540">
    <property type="entry name" value="P-loop containing nucleoside triphosphate hydrolases"/>
    <property type="match status" value="2"/>
</dbReference>
<name>A0ABV4BTJ1_9CLOT</name>
<organism evidence="12 13">
    <name type="scientific">Clostridium moutaii</name>
    <dbReference type="NCBI Taxonomy" id="3240932"/>
    <lineage>
        <taxon>Bacteria</taxon>
        <taxon>Bacillati</taxon>
        <taxon>Bacillota</taxon>
        <taxon>Clostridia</taxon>
        <taxon>Eubacteriales</taxon>
        <taxon>Clostridiaceae</taxon>
        <taxon>Clostridium</taxon>
    </lineage>
</organism>
<dbReference type="CDD" id="cd19499">
    <property type="entry name" value="RecA-like_ClpB_Hsp104-like"/>
    <property type="match status" value="1"/>
</dbReference>
<evidence type="ECO:0000313" key="13">
    <source>
        <dbReference type="Proteomes" id="UP001564657"/>
    </source>
</evidence>
<dbReference type="SMART" id="SM00382">
    <property type="entry name" value="AAA"/>
    <property type="match status" value="2"/>
</dbReference>
<dbReference type="InterPro" id="IPR050130">
    <property type="entry name" value="ClpA_ClpB"/>
</dbReference>
<dbReference type="PRINTS" id="PR00300">
    <property type="entry name" value="CLPPROTEASEA"/>
</dbReference>
<dbReference type="InterPro" id="IPR004176">
    <property type="entry name" value="Clp_R_N"/>
</dbReference>
<dbReference type="Pfam" id="PF10431">
    <property type="entry name" value="ClpB_D2-small"/>
    <property type="match status" value="1"/>
</dbReference>
<dbReference type="InterPro" id="IPR019489">
    <property type="entry name" value="Clp_ATPase_C"/>
</dbReference>
<dbReference type="Pfam" id="PF17871">
    <property type="entry name" value="AAA_lid_9"/>
    <property type="match status" value="1"/>
</dbReference>
<dbReference type="InterPro" id="IPR003959">
    <property type="entry name" value="ATPase_AAA_core"/>
</dbReference>
<dbReference type="PROSITE" id="PS00870">
    <property type="entry name" value="CLPAB_1"/>
    <property type="match status" value="1"/>
</dbReference>
<comment type="function">
    <text evidence="10">Part of a stress-induced multi-chaperone system, it is involved in the recovery of the cell from heat-induced damage, in cooperation with DnaK, DnaJ and GrpE.</text>
</comment>
<dbReference type="Gene3D" id="1.10.1780.10">
    <property type="entry name" value="Clp, N-terminal domain"/>
    <property type="match status" value="1"/>
</dbReference>
<feature type="domain" description="Clp R" evidence="11">
    <location>
        <begin position="3"/>
        <end position="150"/>
    </location>
</feature>
<keyword evidence="3 9" id="KW-0547">Nucleotide-binding</keyword>
<evidence type="ECO:0000256" key="8">
    <source>
        <dbReference type="PROSITE-ProRule" id="PRU01251"/>
    </source>
</evidence>
<keyword evidence="6 9" id="KW-0143">Chaperone</keyword>
<proteinExistence type="inferred from homology"/>
<dbReference type="Proteomes" id="UP001564657">
    <property type="component" value="Unassembled WGS sequence"/>
</dbReference>
<keyword evidence="5 10" id="KW-0175">Coiled coil</keyword>
<comment type="subunit">
    <text evidence="7">Homohexamer. The oligomerization is ATP-dependent.</text>
</comment>
<dbReference type="NCBIfam" id="TIGR03346">
    <property type="entry name" value="chaperone_ClpB"/>
    <property type="match status" value="1"/>
</dbReference>
<comment type="subcellular location">
    <subcellularLocation>
        <location evidence="10">Cytoplasm</location>
    </subcellularLocation>
</comment>
<dbReference type="SMART" id="SM01086">
    <property type="entry name" value="ClpB_D2-small"/>
    <property type="match status" value="1"/>
</dbReference>
<keyword evidence="2 8" id="KW-0677">Repeat</keyword>
<evidence type="ECO:0000256" key="5">
    <source>
        <dbReference type="ARBA" id="ARBA00023054"/>
    </source>
</evidence>
<dbReference type="CDD" id="cd00009">
    <property type="entry name" value="AAA"/>
    <property type="match status" value="1"/>
</dbReference>
<dbReference type="InterPro" id="IPR027417">
    <property type="entry name" value="P-loop_NTPase"/>
</dbReference>
<evidence type="ECO:0000259" key="11">
    <source>
        <dbReference type="PROSITE" id="PS51903"/>
    </source>
</evidence>
<dbReference type="InterPro" id="IPR003593">
    <property type="entry name" value="AAA+_ATPase"/>
</dbReference>
<comment type="similarity">
    <text evidence="1 9">Belongs to the ClpA/ClpB family.</text>
</comment>
<keyword evidence="10" id="KW-0963">Cytoplasm</keyword>
<keyword evidence="4 9" id="KW-0067">ATP-binding</keyword>
<accession>A0ABV4BTJ1</accession>
<dbReference type="PROSITE" id="PS51903">
    <property type="entry name" value="CLP_R"/>
    <property type="match status" value="1"/>
</dbReference>
<dbReference type="Gene3D" id="3.40.50.300">
    <property type="entry name" value="P-loop containing nucleotide triphosphate hydrolases"/>
    <property type="match status" value="3"/>
</dbReference>
<evidence type="ECO:0000256" key="4">
    <source>
        <dbReference type="ARBA" id="ARBA00022840"/>
    </source>
</evidence>
<dbReference type="PROSITE" id="PS00871">
    <property type="entry name" value="CLPAB_2"/>
    <property type="match status" value="1"/>
</dbReference>
<comment type="caution">
    <text evidence="12">The sequence shown here is derived from an EMBL/GenBank/DDBJ whole genome shotgun (WGS) entry which is preliminary data.</text>
</comment>
<evidence type="ECO:0000256" key="7">
    <source>
        <dbReference type="ARBA" id="ARBA00026057"/>
    </source>
</evidence>
<gene>
    <name evidence="10 12" type="primary">clpB</name>
    <name evidence="12" type="ORF">AB8U03_16860</name>
</gene>
<evidence type="ECO:0000313" key="12">
    <source>
        <dbReference type="EMBL" id="MEY8001833.1"/>
    </source>
</evidence>
<dbReference type="InterPro" id="IPR041546">
    <property type="entry name" value="ClpA/ClpB_AAA_lid"/>
</dbReference>
<comment type="subunit">
    <text evidence="10">Homohexamer; The oligomerization is ATP-dependent.</text>
</comment>
<dbReference type="InterPro" id="IPR017730">
    <property type="entry name" value="Chaperonin_ClpB"/>
</dbReference>
<dbReference type="RefSeq" id="WP_369705728.1">
    <property type="nucleotide sequence ID" value="NZ_JBGEWD010000026.1"/>
</dbReference>
<evidence type="ECO:0000256" key="1">
    <source>
        <dbReference type="ARBA" id="ARBA00008675"/>
    </source>
</evidence>